<dbReference type="EMBL" id="JAPMLT010000001">
    <property type="protein sequence ID" value="MCX7568392.1"/>
    <property type="molecule type" value="Genomic_DNA"/>
</dbReference>
<reference evidence="2 3" key="1">
    <citation type="submission" date="2022-11" db="EMBL/GenBank/DDBJ databases">
        <title>Study of microbial diversity in lake waters.</title>
        <authorList>
            <person name="Zhang J."/>
        </authorList>
    </citation>
    <scope>NUCLEOTIDE SEQUENCE [LARGE SCALE GENOMIC DNA]</scope>
    <source>
        <strain evidence="2 3">DT12</strain>
    </source>
</reference>
<comment type="caution">
    <text evidence="2">The sequence shown here is derived from an EMBL/GenBank/DDBJ whole genome shotgun (WGS) entry which is preliminary data.</text>
</comment>
<dbReference type="RefSeq" id="WP_267149647.1">
    <property type="nucleotide sequence ID" value="NZ_JAPMLT010000001.1"/>
</dbReference>
<proteinExistence type="predicted"/>
<evidence type="ECO:0000313" key="2">
    <source>
        <dbReference type="EMBL" id="MCX7568392.1"/>
    </source>
</evidence>
<feature type="transmembrane region" description="Helical" evidence="1">
    <location>
        <begin position="33"/>
        <end position="56"/>
    </location>
</feature>
<name>A0ABT3WX79_9BACL</name>
<protein>
    <submittedName>
        <fullName evidence="2">Uncharacterized protein</fullName>
    </submittedName>
</protein>
<keyword evidence="1" id="KW-0472">Membrane</keyword>
<dbReference type="Proteomes" id="UP001208017">
    <property type="component" value="Unassembled WGS sequence"/>
</dbReference>
<accession>A0ABT3WX79</accession>
<evidence type="ECO:0000256" key="1">
    <source>
        <dbReference type="SAM" id="Phobius"/>
    </source>
</evidence>
<sequence length="60" mass="6563">MKWIILGLQLFLPAAVAVYTINFGRWMNKRGEGFGAGTAYVLALLAFGLSAGVLLYNNNR</sequence>
<keyword evidence="1" id="KW-0812">Transmembrane</keyword>
<organism evidence="2 3">
    <name type="scientific">Tumebacillus lacus</name>
    <dbReference type="NCBI Taxonomy" id="2995335"/>
    <lineage>
        <taxon>Bacteria</taxon>
        <taxon>Bacillati</taxon>
        <taxon>Bacillota</taxon>
        <taxon>Bacilli</taxon>
        <taxon>Bacillales</taxon>
        <taxon>Alicyclobacillaceae</taxon>
        <taxon>Tumebacillus</taxon>
    </lineage>
</organism>
<keyword evidence="3" id="KW-1185">Reference proteome</keyword>
<evidence type="ECO:0000313" key="3">
    <source>
        <dbReference type="Proteomes" id="UP001208017"/>
    </source>
</evidence>
<keyword evidence="1" id="KW-1133">Transmembrane helix</keyword>
<gene>
    <name evidence="2" type="ORF">OS242_00200</name>
</gene>